<evidence type="ECO:0000313" key="9">
    <source>
        <dbReference type="Proteomes" id="UP001558613"/>
    </source>
</evidence>
<dbReference type="EC" id="5.2.1.8" evidence="2 5"/>
<dbReference type="PROSITE" id="PS50059">
    <property type="entry name" value="FKBP_PPIASE"/>
    <property type="match status" value="1"/>
</dbReference>
<reference evidence="7 9" key="1">
    <citation type="submission" date="2023-09" db="EMBL/GenBank/DDBJ databases">
        <authorList>
            <person name="Wang M."/>
        </authorList>
    </citation>
    <scope>NUCLEOTIDE SEQUENCE [LARGE SCALE GENOMIC DNA]</scope>
    <source>
        <strain evidence="7">GT-2023</strain>
        <tissue evidence="7">Liver</tissue>
    </source>
</reference>
<evidence type="ECO:0000313" key="8">
    <source>
        <dbReference type="EMBL" id="KAL1265120.1"/>
    </source>
</evidence>
<evidence type="ECO:0000259" key="6">
    <source>
        <dbReference type="PROSITE" id="PS50059"/>
    </source>
</evidence>
<evidence type="ECO:0000256" key="3">
    <source>
        <dbReference type="ARBA" id="ARBA00023110"/>
    </source>
</evidence>
<comment type="caution">
    <text evidence="7">The sequence shown here is derived from an EMBL/GenBank/DDBJ whole genome shotgun (WGS) entry which is preliminary data.</text>
</comment>
<evidence type="ECO:0000256" key="5">
    <source>
        <dbReference type="PROSITE-ProRule" id="PRU00277"/>
    </source>
</evidence>
<organism evidence="7 9">
    <name type="scientific">Cirrhinus molitorella</name>
    <name type="common">mud carp</name>
    <dbReference type="NCBI Taxonomy" id="172907"/>
    <lineage>
        <taxon>Eukaryota</taxon>
        <taxon>Metazoa</taxon>
        <taxon>Chordata</taxon>
        <taxon>Craniata</taxon>
        <taxon>Vertebrata</taxon>
        <taxon>Euteleostomi</taxon>
        <taxon>Actinopterygii</taxon>
        <taxon>Neopterygii</taxon>
        <taxon>Teleostei</taxon>
        <taxon>Ostariophysi</taxon>
        <taxon>Cypriniformes</taxon>
        <taxon>Cyprinidae</taxon>
        <taxon>Labeoninae</taxon>
        <taxon>Labeonini</taxon>
        <taxon>Cirrhinus</taxon>
    </lineage>
</organism>
<keyword evidence="9" id="KW-1185">Reference proteome</keyword>
<evidence type="ECO:0000256" key="4">
    <source>
        <dbReference type="ARBA" id="ARBA00023235"/>
    </source>
</evidence>
<keyword evidence="3 5" id="KW-0697">Rotamase</keyword>
<dbReference type="PANTHER" id="PTHR10516">
    <property type="entry name" value="PEPTIDYL-PROLYL CIS-TRANS ISOMERASE"/>
    <property type="match status" value="1"/>
</dbReference>
<dbReference type="InterPro" id="IPR001179">
    <property type="entry name" value="PPIase_FKBP_dom"/>
</dbReference>
<dbReference type="EMBL" id="JAYMGO010000014">
    <property type="protein sequence ID" value="KAL1262459.1"/>
    <property type="molecule type" value="Genomic_DNA"/>
</dbReference>
<dbReference type="Pfam" id="PF00254">
    <property type="entry name" value="FKBP_C"/>
    <property type="match status" value="1"/>
</dbReference>
<evidence type="ECO:0000313" key="7">
    <source>
        <dbReference type="EMBL" id="KAL1262459.1"/>
    </source>
</evidence>
<proteinExistence type="predicted"/>
<dbReference type="Proteomes" id="UP001558613">
    <property type="component" value="Unassembled WGS sequence"/>
</dbReference>
<dbReference type="EMBL" id="JAYMGO010000011">
    <property type="protein sequence ID" value="KAL1265120.1"/>
    <property type="molecule type" value="Genomic_DNA"/>
</dbReference>
<dbReference type="Gene3D" id="3.10.50.40">
    <property type="match status" value="2"/>
</dbReference>
<protein>
    <recommendedName>
        <fullName evidence="2 5">peptidylprolyl isomerase</fullName>
        <ecNumber evidence="2 5">5.2.1.8</ecNumber>
    </recommendedName>
</protein>
<name>A0ABR3MBG0_9TELE</name>
<gene>
    <name evidence="8" type="ORF">QQF64_003147</name>
    <name evidence="7" type="ORF">QQF64_007724</name>
</gene>
<comment type="catalytic activity">
    <reaction evidence="1 5">
        <text>[protein]-peptidylproline (omega=180) = [protein]-peptidylproline (omega=0)</text>
        <dbReference type="Rhea" id="RHEA:16237"/>
        <dbReference type="Rhea" id="RHEA-COMP:10747"/>
        <dbReference type="Rhea" id="RHEA-COMP:10748"/>
        <dbReference type="ChEBI" id="CHEBI:83833"/>
        <dbReference type="ChEBI" id="CHEBI:83834"/>
        <dbReference type="EC" id="5.2.1.8"/>
    </reaction>
</comment>
<dbReference type="SUPFAM" id="SSF54534">
    <property type="entry name" value="FKBP-like"/>
    <property type="match status" value="1"/>
</dbReference>
<feature type="domain" description="PPIase FKBP-type" evidence="6">
    <location>
        <begin position="27"/>
        <end position="81"/>
    </location>
</feature>
<keyword evidence="4 5" id="KW-0413">Isomerase</keyword>
<sequence>MTAEEVVNEGCSIPAEGEDITPKKDGGQVIKAWDIGVATMKIGEICQLICKPEYAYGAAGSPPKIPPNATLVFQVELFEFRGEDITDEEDGGIIRRIITKGEGYTKPNEGASVEVWLEGKS</sequence>
<accession>A0ABR3MBG0</accession>
<dbReference type="InterPro" id="IPR046357">
    <property type="entry name" value="PPIase_dom_sf"/>
</dbReference>
<dbReference type="InterPro" id="IPR050689">
    <property type="entry name" value="FKBP-type_PPIase"/>
</dbReference>
<evidence type="ECO:0000256" key="1">
    <source>
        <dbReference type="ARBA" id="ARBA00000971"/>
    </source>
</evidence>
<evidence type="ECO:0000256" key="2">
    <source>
        <dbReference type="ARBA" id="ARBA00013194"/>
    </source>
</evidence>
<dbReference type="PANTHER" id="PTHR10516:SF25">
    <property type="entry name" value="PEPTIDYL-PROLYL CIS-TRANS ISOMERASE FKBP4"/>
    <property type="match status" value="1"/>
</dbReference>